<evidence type="ECO:0000256" key="6">
    <source>
        <dbReference type="SAM" id="Phobius"/>
    </source>
</evidence>
<evidence type="ECO:0000256" key="5">
    <source>
        <dbReference type="SAM" id="MobiDB-lite"/>
    </source>
</evidence>
<sequence length="296" mass="33328">MIAQMAWPTWQQAWVTTVLCIVVYLVLRRVRPSKAIEIALPAVREFGILTALYGLWRTARKLPLAQTDGAIERARTIVDVQEAMWLPSELTVNRWAVDNDWLGWLSSAYYVVVHVPSIFAFLIWMFWRHRDHYDRWRNALALVTAGCLVIRFWRVAPPRYLPDLGFIDVTVIHDMDVYGPVGTGVSGQFVAMPSIHVAWAGVVGLGIVAASTSRWKWLFAAHLPLTIFVVSATGHHWWLDGIVALLLLGVGLAIDEGIRRLIRARRLPSHDEPDTTDTDDHPTPDQQPGYIAPGAT</sequence>
<dbReference type="KEGG" id="aym:YM304_28960"/>
<dbReference type="AlphaFoldDB" id="A0A6C7EA03"/>
<evidence type="ECO:0000256" key="2">
    <source>
        <dbReference type="ARBA" id="ARBA00022692"/>
    </source>
</evidence>
<protein>
    <recommendedName>
        <fullName evidence="7">Inositolphosphotransferase Aur1/Ipt1 domain-containing protein</fullName>
    </recommendedName>
</protein>
<keyword evidence="9" id="KW-1185">Reference proteome</keyword>
<comment type="subcellular location">
    <subcellularLocation>
        <location evidence="1">Membrane</location>
        <topology evidence="1">Multi-pass membrane protein</topology>
    </subcellularLocation>
</comment>
<feature type="transmembrane region" description="Helical" evidence="6">
    <location>
        <begin position="217"/>
        <end position="235"/>
    </location>
</feature>
<dbReference type="GO" id="GO:0016020">
    <property type="term" value="C:membrane"/>
    <property type="evidence" value="ECO:0007669"/>
    <property type="project" value="UniProtKB-SubCell"/>
</dbReference>
<dbReference type="PANTHER" id="PTHR31310">
    <property type="match status" value="1"/>
</dbReference>
<dbReference type="InterPro" id="IPR052185">
    <property type="entry name" value="IPC_Synthase-Related"/>
</dbReference>
<feature type="transmembrane region" description="Helical" evidence="6">
    <location>
        <begin position="108"/>
        <end position="127"/>
    </location>
</feature>
<keyword evidence="2 6" id="KW-0812">Transmembrane</keyword>
<dbReference type="Pfam" id="PF14378">
    <property type="entry name" value="PAP2_3"/>
    <property type="match status" value="1"/>
</dbReference>
<dbReference type="EMBL" id="AP012057">
    <property type="protein sequence ID" value="BAN03210.1"/>
    <property type="molecule type" value="Genomic_DNA"/>
</dbReference>
<dbReference type="InterPro" id="IPR026841">
    <property type="entry name" value="Aur1/Ipt1"/>
</dbReference>
<reference evidence="8 9" key="1">
    <citation type="journal article" date="2013" name="Int. J. Syst. Evol. Microbiol.">
        <title>Ilumatobacter nonamiense sp. nov. and Ilumatobacter coccineum sp. nov., isolated from seashore sand.</title>
        <authorList>
            <person name="Matsumoto A."/>
            <person name="Kasai H."/>
            <person name="Matsuo Y."/>
            <person name="Shizuri Y."/>
            <person name="Ichikawa N."/>
            <person name="Fujita N."/>
            <person name="Omura S."/>
            <person name="Takahashi Y."/>
        </authorList>
    </citation>
    <scope>NUCLEOTIDE SEQUENCE [LARGE SCALE GENOMIC DNA]</scope>
    <source>
        <strain evidence="9">NBRC 103263 / KCTC 29153 / YM16-304</strain>
    </source>
</reference>
<feature type="compositionally biased region" description="Basic and acidic residues" evidence="5">
    <location>
        <begin position="269"/>
        <end position="283"/>
    </location>
</feature>
<gene>
    <name evidence="8" type="ORF">YM304_28960</name>
</gene>
<dbReference type="RefSeq" id="WP_015442457.1">
    <property type="nucleotide sequence ID" value="NC_020520.1"/>
</dbReference>
<accession>A0A6C7EA03</accession>
<feature type="transmembrane region" description="Helical" evidence="6">
    <location>
        <begin position="189"/>
        <end position="210"/>
    </location>
</feature>
<keyword evidence="3 6" id="KW-1133">Transmembrane helix</keyword>
<dbReference type="Proteomes" id="UP000011863">
    <property type="component" value="Chromosome"/>
</dbReference>
<organism evidence="8 9">
    <name type="scientific">Ilumatobacter coccineus (strain NBRC 103263 / KCTC 29153 / YM16-304)</name>
    <dbReference type="NCBI Taxonomy" id="1313172"/>
    <lineage>
        <taxon>Bacteria</taxon>
        <taxon>Bacillati</taxon>
        <taxon>Actinomycetota</taxon>
        <taxon>Acidimicrobiia</taxon>
        <taxon>Acidimicrobiales</taxon>
        <taxon>Ilumatobacteraceae</taxon>
        <taxon>Ilumatobacter</taxon>
    </lineage>
</organism>
<evidence type="ECO:0000256" key="4">
    <source>
        <dbReference type="ARBA" id="ARBA00023136"/>
    </source>
</evidence>
<evidence type="ECO:0000259" key="7">
    <source>
        <dbReference type="Pfam" id="PF14378"/>
    </source>
</evidence>
<proteinExistence type="predicted"/>
<keyword evidence="4 6" id="KW-0472">Membrane</keyword>
<feature type="region of interest" description="Disordered" evidence="5">
    <location>
        <begin position="269"/>
        <end position="296"/>
    </location>
</feature>
<evidence type="ECO:0000256" key="3">
    <source>
        <dbReference type="ARBA" id="ARBA00022989"/>
    </source>
</evidence>
<feature type="transmembrane region" description="Helical" evidence="6">
    <location>
        <begin position="139"/>
        <end position="156"/>
    </location>
</feature>
<evidence type="ECO:0000313" key="8">
    <source>
        <dbReference type="EMBL" id="BAN03210.1"/>
    </source>
</evidence>
<feature type="transmembrane region" description="Helical" evidence="6">
    <location>
        <begin position="38"/>
        <end position="56"/>
    </location>
</feature>
<evidence type="ECO:0000313" key="9">
    <source>
        <dbReference type="Proteomes" id="UP000011863"/>
    </source>
</evidence>
<evidence type="ECO:0000256" key="1">
    <source>
        <dbReference type="ARBA" id="ARBA00004141"/>
    </source>
</evidence>
<feature type="transmembrane region" description="Helical" evidence="6">
    <location>
        <begin position="6"/>
        <end position="26"/>
    </location>
</feature>
<dbReference type="CDD" id="cd03386">
    <property type="entry name" value="PAP2_Aur1_like"/>
    <property type="match status" value="1"/>
</dbReference>
<feature type="domain" description="Inositolphosphotransferase Aur1/Ipt1" evidence="7">
    <location>
        <begin position="76"/>
        <end position="253"/>
    </location>
</feature>
<name>A0A6C7EA03_ILUCY</name>
<dbReference type="PANTHER" id="PTHR31310:SF7">
    <property type="entry name" value="PA-PHOSPHATASE RELATED-FAMILY PROTEIN DDB_G0268928"/>
    <property type="match status" value="1"/>
</dbReference>